<name>A0ACC2LK63_PERAE</name>
<accession>A0ACC2LK63</accession>
<dbReference type="EMBL" id="CM056816">
    <property type="protein sequence ID" value="KAJ8633588.1"/>
    <property type="molecule type" value="Genomic_DNA"/>
</dbReference>
<evidence type="ECO:0000313" key="2">
    <source>
        <dbReference type="Proteomes" id="UP001234297"/>
    </source>
</evidence>
<evidence type="ECO:0000313" key="1">
    <source>
        <dbReference type="EMBL" id="KAJ8633588.1"/>
    </source>
</evidence>
<sequence>MKIHSQYTNGSSAGGSDPPDFLPNAGAHLGGNQREECLEYLLCNLENQMELEVAASQPSTNMEASLKARTPDPCFFSNELQSEPKWVLLRSIDLASLRMAEAVWFVFLIFDWQRAWVVSFPSPA</sequence>
<reference evidence="1 2" key="1">
    <citation type="journal article" date="2022" name="Hortic Res">
        <title>A haplotype resolved chromosomal level avocado genome allows analysis of novel avocado genes.</title>
        <authorList>
            <person name="Nath O."/>
            <person name="Fletcher S.J."/>
            <person name="Hayward A."/>
            <person name="Shaw L.M."/>
            <person name="Masouleh A.K."/>
            <person name="Furtado A."/>
            <person name="Henry R.J."/>
            <person name="Mitter N."/>
        </authorList>
    </citation>
    <scope>NUCLEOTIDE SEQUENCE [LARGE SCALE GENOMIC DNA]</scope>
    <source>
        <strain evidence="2">cv. Hass</strain>
    </source>
</reference>
<dbReference type="Proteomes" id="UP001234297">
    <property type="component" value="Chromosome 8"/>
</dbReference>
<protein>
    <submittedName>
        <fullName evidence="1">Uncharacterized protein</fullName>
    </submittedName>
</protein>
<organism evidence="1 2">
    <name type="scientific">Persea americana</name>
    <name type="common">Avocado</name>
    <dbReference type="NCBI Taxonomy" id="3435"/>
    <lineage>
        <taxon>Eukaryota</taxon>
        <taxon>Viridiplantae</taxon>
        <taxon>Streptophyta</taxon>
        <taxon>Embryophyta</taxon>
        <taxon>Tracheophyta</taxon>
        <taxon>Spermatophyta</taxon>
        <taxon>Magnoliopsida</taxon>
        <taxon>Magnoliidae</taxon>
        <taxon>Laurales</taxon>
        <taxon>Lauraceae</taxon>
        <taxon>Persea</taxon>
    </lineage>
</organism>
<proteinExistence type="predicted"/>
<gene>
    <name evidence="1" type="ORF">MRB53_026924</name>
</gene>
<comment type="caution">
    <text evidence="1">The sequence shown here is derived from an EMBL/GenBank/DDBJ whole genome shotgun (WGS) entry which is preliminary data.</text>
</comment>
<keyword evidence="2" id="KW-1185">Reference proteome</keyword>